<dbReference type="PROSITE" id="PS51279">
    <property type="entry name" value="BCNT_C"/>
    <property type="match status" value="1"/>
</dbReference>
<feature type="domain" description="BCNT-C" evidence="2">
    <location>
        <begin position="201"/>
        <end position="281"/>
    </location>
</feature>
<feature type="compositionally biased region" description="Low complexity" evidence="1">
    <location>
        <begin position="39"/>
        <end position="50"/>
    </location>
</feature>
<organism evidence="3">
    <name type="scientific">Micromonas pusilla</name>
    <name type="common">Picoplanktonic green alga</name>
    <name type="synonym">Chromulina pusilla</name>
    <dbReference type="NCBI Taxonomy" id="38833"/>
    <lineage>
        <taxon>Eukaryota</taxon>
        <taxon>Viridiplantae</taxon>
        <taxon>Chlorophyta</taxon>
        <taxon>Mamiellophyceae</taxon>
        <taxon>Mamiellales</taxon>
        <taxon>Mamiellaceae</taxon>
        <taxon>Micromonas</taxon>
    </lineage>
</organism>
<sequence>MGAGDRTDAEADDAMDMSAKRRAEVDALWAKLNGGGGAPDASARAPTAAKARGRGGKKAAAPSNDGDGDGDAGPSKGKAALGVLARLNRVAGGGVAKNGATKGGPDRGSGKKALNDSDWRKALGLDGDANRPSAKVKVSAEAVKEALAKAGGGVRMRAVERTDGVMTVKETRNFAGKEMEVTKTYAEGSKEAKQAAKRDAAAKSGGLDGVLLQMEKTRKLNVLDKSKMDWKDVKEGDAEMEEDLEKHKRGKTYLEEQDFLKRAELREYELERDARLNADVRTRGRL</sequence>
<proteinExistence type="predicted"/>
<dbReference type="PANTHER" id="PTHR48407">
    <property type="entry name" value="CRANIOFACIAL DEVELOPMENT PROTEIN 1"/>
    <property type="match status" value="1"/>
</dbReference>
<protein>
    <recommendedName>
        <fullName evidence="2">BCNT-C domain-containing protein</fullName>
    </recommendedName>
</protein>
<evidence type="ECO:0000259" key="2">
    <source>
        <dbReference type="PROSITE" id="PS51279"/>
    </source>
</evidence>
<feature type="compositionally biased region" description="Basic and acidic residues" evidence="1">
    <location>
        <begin position="104"/>
        <end position="116"/>
    </location>
</feature>
<evidence type="ECO:0000313" key="3">
    <source>
        <dbReference type="EMBL" id="CAD8593106.1"/>
    </source>
</evidence>
<accession>A0A7S0KUB3</accession>
<feature type="region of interest" description="Disordered" evidence="1">
    <location>
        <begin position="31"/>
        <end position="77"/>
    </location>
</feature>
<dbReference type="Pfam" id="PF07572">
    <property type="entry name" value="BCNT"/>
    <property type="match status" value="1"/>
</dbReference>
<reference evidence="3" key="1">
    <citation type="submission" date="2021-01" db="EMBL/GenBank/DDBJ databases">
        <authorList>
            <person name="Corre E."/>
            <person name="Pelletier E."/>
            <person name="Niang G."/>
            <person name="Scheremetjew M."/>
            <person name="Finn R."/>
            <person name="Kale V."/>
            <person name="Holt S."/>
            <person name="Cochrane G."/>
            <person name="Meng A."/>
            <person name="Brown T."/>
            <person name="Cohen L."/>
        </authorList>
    </citation>
    <scope>NUCLEOTIDE SEQUENCE</scope>
    <source>
        <strain evidence="3">CCMP494</strain>
    </source>
</reference>
<dbReference type="EMBL" id="HBEV01013503">
    <property type="protein sequence ID" value="CAD8593106.1"/>
    <property type="molecule type" value="Transcribed_RNA"/>
</dbReference>
<name>A0A7S0KUB3_MICPS</name>
<dbReference type="InterPro" id="IPR027124">
    <property type="entry name" value="Swc5/CFDP1/2"/>
</dbReference>
<feature type="region of interest" description="Disordered" evidence="1">
    <location>
        <begin position="92"/>
        <end position="116"/>
    </location>
</feature>
<evidence type="ECO:0000256" key="1">
    <source>
        <dbReference type="SAM" id="MobiDB-lite"/>
    </source>
</evidence>
<dbReference type="PANTHER" id="PTHR48407:SF1">
    <property type="entry name" value="CRANIOFACIAL DEVELOPMENT PROTEIN 1"/>
    <property type="match status" value="1"/>
</dbReference>
<gene>
    <name evidence="3" type="ORF">MSP1404_LOCUS10510</name>
</gene>
<dbReference type="AlphaFoldDB" id="A0A7S0KUB3"/>
<dbReference type="InterPro" id="IPR011421">
    <property type="entry name" value="BCNT-C"/>
</dbReference>